<keyword evidence="3" id="KW-1185">Reference proteome</keyword>
<name>A0A4Y8LMB7_9BACL</name>
<reference evidence="2 3" key="1">
    <citation type="submission" date="2019-03" db="EMBL/GenBank/DDBJ databases">
        <authorList>
            <person name="Yang Y."/>
        </authorList>
    </citation>
    <scope>NUCLEOTIDE SEQUENCE [LARGE SCALE GENOMIC DNA]</scope>
    <source>
        <strain evidence="2 3">ASL-1</strain>
    </source>
</reference>
<dbReference type="Pfam" id="PF14493">
    <property type="entry name" value="HTH_40"/>
    <property type="match status" value="1"/>
</dbReference>
<dbReference type="Proteomes" id="UP000297776">
    <property type="component" value="Unassembled WGS sequence"/>
</dbReference>
<dbReference type="OrthoDB" id="2354672at2"/>
<dbReference type="AlphaFoldDB" id="A0A4Y8LMB7"/>
<proteinExistence type="predicted"/>
<dbReference type="EMBL" id="SORX01000002">
    <property type="protein sequence ID" value="TFE03113.1"/>
    <property type="molecule type" value="Genomic_DNA"/>
</dbReference>
<dbReference type="PIRSF" id="PIRSF021350">
    <property type="entry name" value="UCP021350"/>
    <property type="match status" value="1"/>
</dbReference>
<sequence length="376" mass="44258">MNYFDSNALVGLDLINGERTQSSIYHLLKGKKTSQTIQDAQLFGISPLFQTYPSLSREIYDHKINHLEKSGLIKEIEQSKYIVTQKGKEQLIRFFSEKQFMFFLNGWKYHEITLLFWNRLTLMVQTTSNLIHQEFQFLPINRDVQSQNWVRHKIREYGKDLSNYASELHKELTNLLSDNYPDTPELIVQKLSGYGMIGLTNRQLAEKMNCEIDEIHMRFVNGLHFIFAIIEKNRDHYPLLFNMMELQVEKAIPYTKSTLETKKYLSKNFSIDRISAIRNLKRSTIEDHVLEVALLDKNFEIDPYVPKETAERINAVQSGSNRLKYIKDAVPEAEYFQIRLVLAKTERDGLAWKNYLQKNLGIVHSEQDKKKLYNQF</sequence>
<organism evidence="2 3">
    <name type="scientific">Jeotgalibacillus salarius</name>
    <dbReference type="NCBI Taxonomy" id="546023"/>
    <lineage>
        <taxon>Bacteria</taxon>
        <taxon>Bacillati</taxon>
        <taxon>Bacillota</taxon>
        <taxon>Bacilli</taxon>
        <taxon>Bacillales</taxon>
        <taxon>Caryophanaceae</taxon>
        <taxon>Jeotgalibacillus</taxon>
    </lineage>
</organism>
<evidence type="ECO:0000313" key="2">
    <source>
        <dbReference type="EMBL" id="TFE03113.1"/>
    </source>
</evidence>
<dbReference type="RefSeq" id="WP_134380178.1">
    <property type="nucleotide sequence ID" value="NZ_SORX01000002.1"/>
</dbReference>
<gene>
    <name evidence="2" type="ORF">E2626_04685</name>
</gene>
<accession>A0A4Y8LMB7</accession>
<feature type="domain" description="Helicase Helix-turn-helix" evidence="1">
    <location>
        <begin position="258"/>
        <end position="342"/>
    </location>
</feature>
<protein>
    <submittedName>
        <fullName evidence="2">RQC domain-containing protein</fullName>
    </submittedName>
</protein>
<comment type="caution">
    <text evidence="2">The sequence shown here is derived from an EMBL/GenBank/DDBJ whole genome shotgun (WGS) entry which is preliminary data.</text>
</comment>
<dbReference type="InterPro" id="IPR029491">
    <property type="entry name" value="Helicase_HTH"/>
</dbReference>
<dbReference type="InterPro" id="IPR008308">
    <property type="entry name" value="YpbB-like"/>
</dbReference>
<evidence type="ECO:0000259" key="1">
    <source>
        <dbReference type="Pfam" id="PF14493"/>
    </source>
</evidence>
<evidence type="ECO:0000313" key="3">
    <source>
        <dbReference type="Proteomes" id="UP000297776"/>
    </source>
</evidence>